<feature type="transmembrane region" description="Helical" evidence="7">
    <location>
        <begin position="323"/>
        <end position="343"/>
    </location>
</feature>
<dbReference type="PANTHER" id="PTHR43266">
    <property type="entry name" value="MACROLIDE-EFFLUX PROTEIN"/>
    <property type="match status" value="1"/>
</dbReference>
<feature type="transmembrane region" description="Helical" evidence="7">
    <location>
        <begin position="42"/>
        <end position="63"/>
    </location>
</feature>
<keyword evidence="4 7" id="KW-0812">Transmembrane</keyword>
<evidence type="ECO:0000256" key="5">
    <source>
        <dbReference type="ARBA" id="ARBA00022989"/>
    </source>
</evidence>
<dbReference type="GO" id="GO:0022857">
    <property type="term" value="F:transmembrane transporter activity"/>
    <property type="evidence" value="ECO:0007669"/>
    <property type="project" value="InterPro"/>
</dbReference>
<comment type="subcellular location">
    <subcellularLocation>
        <location evidence="1">Cell membrane</location>
        <topology evidence="1">Multi-pass membrane protein</topology>
    </subcellularLocation>
</comment>
<evidence type="ECO:0000256" key="6">
    <source>
        <dbReference type="ARBA" id="ARBA00023136"/>
    </source>
</evidence>
<evidence type="ECO:0000313" key="8">
    <source>
        <dbReference type="EMBL" id="QCP33564.1"/>
    </source>
</evidence>
<dbReference type="CDD" id="cd06173">
    <property type="entry name" value="MFS_MefA_like"/>
    <property type="match status" value="1"/>
</dbReference>
<dbReference type="InterPro" id="IPR011701">
    <property type="entry name" value="MFS"/>
</dbReference>
<proteinExistence type="predicted"/>
<name>A0A4P8ID31_9FIRM</name>
<evidence type="ECO:0000313" key="9">
    <source>
        <dbReference type="Proteomes" id="UP000298653"/>
    </source>
</evidence>
<accession>A0A4P8ID31</accession>
<feature type="transmembrane region" description="Helical" evidence="7">
    <location>
        <begin position="222"/>
        <end position="245"/>
    </location>
</feature>
<feature type="transmembrane region" description="Helical" evidence="7">
    <location>
        <begin position="293"/>
        <end position="311"/>
    </location>
</feature>
<feature type="transmembrane region" description="Helical" evidence="7">
    <location>
        <begin position="145"/>
        <end position="164"/>
    </location>
</feature>
<keyword evidence="6 7" id="KW-0472">Membrane</keyword>
<keyword evidence="2" id="KW-0813">Transport</keyword>
<reference evidence="8 9" key="1">
    <citation type="submission" date="2019-05" db="EMBL/GenBank/DDBJ databases">
        <title>Complete genome sequencing of Anaerostipes rhamnosivorans.</title>
        <authorList>
            <person name="Bui T.P.N."/>
            <person name="de Vos W.M."/>
        </authorList>
    </citation>
    <scope>NUCLEOTIDE SEQUENCE [LARGE SCALE GENOMIC DNA]</scope>
    <source>
        <strain evidence="8 9">1y2</strain>
    </source>
</reference>
<keyword evidence="9" id="KW-1185">Reference proteome</keyword>
<feature type="transmembrane region" description="Helical" evidence="7">
    <location>
        <begin position="380"/>
        <end position="402"/>
    </location>
</feature>
<evidence type="ECO:0000256" key="1">
    <source>
        <dbReference type="ARBA" id="ARBA00004651"/>
    </source>
</evidence>
<evidence type="ECO:0000256" key="7">
    <source>
        <dbReference type="SAM" id="Phobius"/>
    </source>
</evidence>
<organism evidence="8 9">
    <name type="scientific">Anaerostipes rhamnosivorans</name>
    <dbReference type="NCBI Taxonomy" id="1229621"/>
    <lineage>
        <taxon>Bacteria</taxon>
        <taxon>Bacillati</taxon>
        <taxon>Bacillota</taxon>
        <taxon>Clostridia</taxon>
        <taxon>Lachnospirales</taxon>
        <taxon>Lachnospiraceae</taxon>
        <taxon>Anaerostipes</taxon>
    </lineage>
</organism>
<dbReference type="InterPro" id="IPR036259">
    <property type="entry name" value="MFS_trans_sf"/>
</dbReference>
<dbReference type="SUPFAM" id="SSF103473">
    <property type="entry name" value="MFS general substrate transporter"/>
    <property type="match status" value="1"/>
</dbReference>
<evidence type="ECO:0000256" key="3">
    <source>
        <dbReference type="ARBA" id="ARBA00022475"/>
    </source>
</evidence>
<evidence type="ECO:0000256" key="4">
    <source>
        <dbReference type="ARBA" id="ARBA00022692"/>
    </source>
</evidence>
<dbReference type="KEGG" id="arf:AR1Y2_0110"/>
<sequence>MSIRGNKANFVIIAAGQMISLFGSAIQRFCMSLYVLELTGSPGIFATILSISMLPYVLLAPVAGNITDSFSKKKIMVCTDIFSGIVISCYAVFLFSGHDRPAVIAVTMILLSSASTVYSPAVTASIPLSVSAKQLYRANGIVQQIGSAANFAGPVIAGMLYGFLGIRWIVVLNAISFFASALMEGFLHLPEKKSGSKNKISFLNSVNEMYQGFLYLKKCQTIVLRIIFSYGLSNLFIVPVFSVAAPHFVKNVLGLSSEVYGSVEGITVLGMITGGVLIGVFPKSFSMAVIHRVLYLMPVSFLFMCLTGFVSQSPLMNLCAFGAGGFAVMLSLGLSNVISLTYMQQAVPGSMIGKTSAFSTAAATATIPPGQFLFGQILEAGISVPVLFLFVSAASLGTACFVKQAIKKN</sequence>
<dbReference type="RefSeq" id="WP_137327224.1">
    <property type="nucleotide sequence ID" value="NZ_CP040058.1"/>
</dbReference>
<dbReference type="Pfam" id="PF07690">
    <property type="entry name" value="MFS_1"/>
    <property type="match status" value="1"/>
</dbReference>
<feature type="transmembrane region" description="Helical" evidence="7">
    <location>
        <begin position="355"/>
        <end position="374"/>
    </location>
</feature>
<dbReference type="Proteomes" id="UP000298653">
    <property type="component" value="Chromosome"/>
</dbReference>
<dbReference type="EMBL" id="CP040058">
    <property type="protein sequence ID" value="QCP33564.1"/>
    <property type="molecule type" value="Genomic_DNA"/>
</dbReference>
<keyword evidence="3" id="KW-1003">Cell membrane</keyword>
<keyword evidence="5 7" id="KW-1133">Transmembrane helix</keyword>
<feature type="transmembrane region" description="Helical" evidence="7">
    <location>
        <begin position="12"/>
        <end position="36"/>
    </location>
</feature>
<gene>
    <name evidence="8" type="ORF">AR1Y2_0110</name>
</gene>
<feature type="transmembrane region" description="Helical" evidence="7">
    <location>
        <begin position="170"/>
        <end position="189"/>
    </location>
</feature>
<dbReference type="AlphaFoldDB" id="A0A4P8ID31"/>
<feature type="transmembrane region" description="Helical" evidence="7">
    <location>
        <begin position="265"/>
        <end position="281"/>
    </location>
</feature>
<dbReference type="OrthoDB" id="9763297at2"/>
<feature type="transmembrane region" description="Helical" evidence="7">
    <location>
        <begin position="75"/>
        <end position="96"/>
    </location>
</feature>
<evidence type="ECO:0000256" key="2">
    <source>
        <dbReference type="ARBA" id="ARBA00022448"/>
    </source>
</evidence>
<protein>
    <submittedName>
        <fullName evidence="8">Major facilitator superfamily MFS_1</fullName>
    </submittedName>
</protein>
<dbReference type="PANTHER" id="PTHR43266:SF9">
    <property type="entry name" value="PERMEASE, MAJOR FACILITATOR SUPERFAMILY-RELATED"/>
    <property type="match status" value="1"/>
</dbReference>
<dbReference type="GO" id="GO:0005886">
    <property type="term" value="C:plasma membrane"/>
    <property type="evidence" value="ECO:0007669"/>
    <property type="project" value="UniProtKB-SubCell"/>
</dbReference>
<dbReference type="Gene3D" id="1.20.1250.20">
    <property type="entry name" value="MFS general substrate transporter like domains"/>
    <property type="match status" value="1"/>
</dbReference>
<feature type="transmembrane region" description="Helical" evidence="7">
    <location>
        <begin position="102"/>
        <end position="124"/>
    </location>
</feature>